<dbReference type="NCBIfam" id="TIGR00536">
    <property type="entry name" value="hemK_fam"/>
    <property type="match status" value="1"/>
</dbReference>
<dbReference type="InterPro" id="IPR007848">
    <property type="entry name" value="Small_mtfrase_dom"/>
</dbReference>
<dbReference type="GO" id="GO:0032259">
    <property type="term" value="P:methylation"/>
    <property type="evidence" value="ECO:0007669"/>
    <property type="project" value="UniProtKB-KW"/>
</dbReference>
<dbReference type="PANTHER" id="PTHR18895">
    <property type="entry name" value="HEMK METHYLTRANSFERASE"/>
    <property type="match status" value="1"/>
</dbReference>
<feature type="domain" description="Release factor glutamine methyltransferase N-terminal" evidence="7">
    <location>
        <begin position="6"/>
        <end position="74"/>
    </location>
</feature>
<dbReference type="GO" id="GO:0102559">
    <property type="term" value="F:peptide chain release factor N(5)-glutamine methyltransferase activity"/>
    <property type="evidence" value="ECO:0007669"/>
    <property type="project" value="UniProtKB-EC"/>
</dbReference>
<dbReference type="Pfam" id="PF17827">
    <property type="entry name" value="PrmC_N"/>
    <property type="match status" value="1"/>
</dbReference>
<dbReference type="InterPro" id="IPR029063">
    <property type="entry name" value="SAM-dependent_MTases_sf"/>
</dbReference>
<evidence type="ECO:0000256" key="5">
    <source>
        <dbReference type="HAMAP-Rule" id="MF_02126"/>
    </source>
</evidence>
<dbReference type="InterPro" id="IPR040758">
    <property type="entry name" value="PrmC_N"/>
</dbReference>
<sequence length="292" mass="32765">MNVVFEALNWASSFLKEAGRDENAGELLLRHHLKMERATLLSNLRLVLSKEQQQAFRSDVIKHAEGIPVQYLIGHEEFYGRRFKVNQEVLIPRPETEELVEGVLQRAAQYFQGNEKLQVVDVGTGSGAIAITLALENPRFLVRAIDIAEESLQIAEQNAKELGADVEWLHGDLLEPISTHRLNKFDILVSNPPYIPDWEIETLSPVVKDHEPMRALAGGEDGLDFYRRLIQDMQDLLNTPAMVAFEIGAGQGEDVKELMLKTYPPAKVEIVHDINGKDRMVFALIGDSSSST</sequence>
<gene>
    <name evidence="5 8" type="primary">prmC</name>
    <name evidence="8" type="ORF">E6W99_20225</name>
</gene>
<keyword evidence="1 5" id="KW-0489">Methyltransferase</keyword>
<keyword evidence="3 5" id="KW-0949">S-adenosyl-L-methionine</keyword>
<dbReference type="EC" id="2.1.1.297" evidence="5"/>
<dbReference type="GO" id="GO:0003676">
    <property type="term" value="F:nucleic acid binding"/>
    <property type="evidence" value="ECO:0007669"/>
    <property type="project" value="InterPro"/>
</dbReference>
<accession>A0A4S4BS32</accession>
<evidence type="ECO:0000256" key="3">
    <source>
        <dbReference type="ARBA" id="ARBA00022691"/>
    </source>
</evidence>
<comment type="similarity">
    <text evidence="5">Belongs to the protein N5-glutamine methyltransferase family. PrmC subfamily.</text>
</comment>
<comment type="catalytic activity">
    <reaction evidence="4 5">
        <text>L-glutaminyl-[peptide chain release factor] + S-adenosyl-L-methionine = N(5)-methyl-L-glutaminyl-[peptide chain release factor] + S-adenosyl-L-homocysteine + H(+)</text>
        <dbReference type="Rhea" id="RHEA:42896"/>
        <dbReference type="Rhea" id="RHEA-COMP:10271"/>
        <dbReference type="Rhea" id="RHEA-COMP:10272"/>
        <dbReference type="ChEBI" id="CHEBI:15378"/>
        <dbReference type="ChEBI" id="CHEBI:30011"/>
        <dbReference type="ChEBI" id="CHEBI:57856"/>
        <dbReference type="ChEBI" id="CHEBI:59789"/>
        <dbReference type="ChEBI" id="CHEBI:61891"/>
        <dbReference type="EC" id="2.1.1.297"/>
    </reaction>
</comment>
<evidence type="ECO:0000256" key="4">
    <source>
        <dbReference type="ARBA" id="ARBA00048391"/>
    </source>
</evidence>
<dbReference type="RefSeq" id="WP_136357178.1">
    <property type="nucleotide sequence ID" value="NZ_CP046266.1"/>
</dbReference>
<feature type="binding site" evidence="5">
    <location>
        <begin position="191"/>
        <end position="194"/>
    </location>
    <ligand>
        <name>substrate</name>
    </ligand>
</feature>
<feature type="binding site" evidence="5">
    <location>
        <position position="191"/>
    </location>
    <ligand>
        <name>S-adenosyl-L-methionine</name>
        <dbReference type="ChEBI" id="CHEBI:59789"/>
    </ligand>
</feature>
<evidence type="ECO:0000313" key="9">
    <source>
        <dbReference type="Proteomes" id="UP000310334"/>
    </source>
</evidence>
<comment type="function">
    <text evidence="5">Methylates the class 1 translation termination release factors RF1/PrfA and RF2/PrfB on the glutamine residue of the universally conserved GGQ motif.</text>
</comment>
<evidence type="ECO:0000256" key="2">
    <source>
        <dbReference type="ARBA" id="ARBA00022679"/>
    </source>
</evidence>
<dbReference type="OrthoDB" id="9800643at2"/>
<reference evidence="8 9" key="1">
    <citation type="submission" date="2019-04" db="EMBL/GenBank/DDBJ databases">
        <title>Bacillus sediminilitoris sp. nov., isolated from a tidal flat sediment on the East China Sea.</title>
        <authorList>
            <person name="Wei Y."/>
            <person name="Mao H."/>
            <person name="Fang J."/>
        </authorList>
    </citation>
    <scope>NUCLEOTIDE SEQUENCE [LARGE SCALE GENOMIC DNA]</scope>
    <source>
        <strain evidence="8 9">DSL-17</strain>
    </source>
</reference>
<evidence type="ECO:0000256" key="1">
    <source>
        <dbReference type="ARBA" id="ARBA00022603"/>
    </source>
</evidence>
<comment type="caution">
    <text evidence="8">The sequence shown here is derived from an EMBL/GenBank/DDBJ whole genome shotgun (WGS) entry which is preliminary data.</text>
</comment>
<proteinExistence type="inferred from homology"/>
<evidence type="ECO:0000259" key="7">
    <source>
        <dbReference type="Pfam" id="PF17827"/>
    </source>
</evidence>
<dbReference type="PANTHER" id="PTHR18895:SF74">
    <property type="entry name" value="MTRF1L RELEASE FACTOR GLUTAMINE METHYLTRANSFERASE"/>
    <property type="match status" value="1"/>
</dbReference>
<dbReference type="Gene3D" id="3.40.50.150">
    <property type="entry name" value="Vaccinia Virus protein VP39"/>
    <property type="match status" value="1"/>
</dbReference>
<dbReference type="PROSITE" id="PS00092">
    <property type="entry name" value="N6_MTASE"/>
    <property type="match status" value="1"/>
</dbReference>
<dbReference type="AlphaFoldDB" id="A0A4S4BS32"/>
<keyword evidence="2 5" id="KW-0808">Transferase</keyword>
<organism evidence="8 9">
    <name type="scientific">Metabacillus sediminilitoris</name>
    <dbReference type="NCBI Taxonomy" id="2567941"/>
    <lineage>
        <taxon>Bacteria</taxon>
        <taxon>Bacillati</taxon>
        <taxon>Bacillota</taxon>
        <taxon>Bacilli</taxon>
        <taxon>Bacillales</taxon>
        <taxon>Bacillaceae</taxon>
        <taxon>Metabacillus</taxon>
    </lineage>
</organism>
<dbReference type="Proteomes" id="UP000310334">
    <property type="component" value="Unassembled WGS sequence"/>
</dbReference>
<dbReference type="HAMAP" id="MF_02126">
    <property type="entry name" value="RF_methyltr_PrmC"/>
    <property type="match status" value="1"/>
</dbReference>
<dbReference type="SUPFAM" id="SSF53335">
    <property type="entry name" value="S-adenosyl-L-methionine-dependent methyltransferases"/>
    <property type="match status" value="1"/>
</dbReference>
<dbReference type="Gene3D" id="1.10.8.10">
    <property type="entry name" value="DNA helicase RuvA subunit, C-terminal domain"/>
    <property type="match status" value="1"/>
</dbReference>
<evidence type="ECO:0000259" key="6">
    <source>
        <dbReference type="Pfam" id="PF05175"/>
    </source>
</evidence>
<dbReference type="InterPro" id="IPR019874">
    <property type="entry name" value="RF_methyltr_PrmC"/>
</dbReference>
<dbReference type="InterPro" id="IPR002052">
    <property type="entry name" value="DNA_methylase_N6_adenine_CS"/>
</dbReference>
<protein>
    <recommendedName>
        <fullName evidence="5">Release factor glutamine methyltransferase</fullName>
        <shortName evidence="5">RF MTase</shortName>
        <ecNumber evidence="5">2.1.1.297</ecNumber>
    </recommendedName>
    <alternativeName>
        <fullName evidence="5">N5-glutamine methyltransferase PrmC</fullName>
    </alternativeName>
    <alternativeName>
        <fullName evidence="5">Protein-(glutamine-N5) MTase PrmC</fullName>
    </alternativeName>
    <alternativeName>
        <fullName evidence="5">Protein-glutamine N-methyltransferase PrmC</fullName>
    </alternativeName>
</protein>
<feature type="binding site" evidence="5">
    <location>
        <position position="146"/>
    </location>
    <ligand>
        <name>S-adenosyl-L-methionine</name>
        <dbReference type="ChEBI" id="CHEBI:59789"/>
    </ligand>
</feature>
<dbReference type="Pfam" id="PF05175">
    <property type="entry name" value="MTS"/>
    <property type="match status" value="1"/>
</dbReference>
<keyword evidence="9" id="KW-1185">Reference proteome</keyword>
<dbReference type="CDD" id="cd02440">
    <property type="entry name" value="AdoMet_MTases"/>
    <property type="match status" value="1"/>
</dbReference>
<name>A0A4S4BS32_9BACI</name>
<comment type="caution">
    <text evidence="5">Lacks conserved residue(s) required for the propagation of feature annotation.</text>
</comment>
<dbReference type="InterPro" id="IPR004556">
    <property type="entry name" value="HemK-like"/>
</dbReference>
<feature type="binding site" evidence="5">
    <location>
        <begin position="123"/>
        <end position="127"/>
    </location>
    <ligand>
        <name>S-adenosyl-L-methionine</name>
        <dbReference type="ChEBI" id="CHEBI:59789"/>
    </ligand>
</feature>
<evidence type="ECO:0000313" key="8">
    <source>
        <dbReference type="EMBL" id="THF77013.1"/>
    </source>
</evidence>
<dbReference type="EMBL" id="SSNT01000017">
    <property type="protein sequence ID" value="THF77013.1"/>
    <property type="molecule type" value="Genomic_DNA"/>
</dbReference>
<dbReference type="InterPro" id="IPR050320">
    <property type="entry name" value="N5-glutamine_MTase"/>
</dbReference>
<dbReference type="NCBIfam" id="TIGR03534">
    <property type="entry name" value="RF_mod_PrmC"/>
    <property type="match status" value="1"/>
</dbReference>
<feature type="domain" description="Methyltransferase small" evidence="6">
    <location>
        <begin position="111"/>
        <end position="195"/>
    </location>
</feature>